<keyword evidence="1" id="KW-1133">Transmembrane helix</keyword>
<feature type="chain" id="PRO_5023883283" evidence="2">
    <location>
        <begin position="21"/>
        <end position="147"/>
    </location>
</feature>
<keyword evidence="1" id="KW-0472">Membrane</keyword>
<dbReference type="EMBL" id="VXIS01000197">
    <property type="protein sequence ID" value="KAA8897508.1"/>
    <property type="molecule type" value="Genomic_DNA"/>
</dbReference>
<organism evidence="3 4">
    <name type="scientific">Sphaerosporella brunnea</name>
    <dbReference type="NCBI Taxonomy" id="1250544"/>
    <lineage>
        <taxon>Eukaryota</taxon>
        <taxon>Fungi</taxon>
        <taxon>Dikarya</taxon>
        <taxon>Ascomycota</taxon>
        <taxon>Pezizomycotina</taxon>
        <taxon>Pezizomycetes</taxon>
        <taxon>Pezizales</taxon>
        <taxon>Pyronemataceae</taxon>
        <taxon>Sphaerosporella</taxon>
    </lineage>
</organism>
<name>A0A5J5EM89_9PEZI</name>
<evidence type="ECO:0000256" key="2">
    <source>
        <dbReference type="SAM" id="SignalP"/>
    </source>
</evidence>
<dbReference type="AlphaFoldDB" id="A0A5J5EM89"/>
<keyword evidence="2" id="KW-0732">Signal</keyword>
<evidence type="ECO:0000256" key="1">
    <source>
        <dbReference type="SAM" id="Phobius"/>
    </source>
</evidence>
<proteinExistence type="predicted"/>
<gene>
    <name evidence="3" type="ORF">FN846DRAFT_1023684</name>
</gene>
<feature type="signal peptide" evidence="2">
    <location>
        <begin position="1"/>
        <end position="20"/>
    </location>
</feature>
<protein>
    <submittedName>
        <fullName evidence="3">Uncharacterized protein</fullName>
    </submittedName>
</protein>
<sequence length="147" mass="13844">MQFSTLVTAAAMVFAAGAAAQTGTSTVVLPSSTTTMVTNVPITTTTVCPAGTCGAAAATRIVGTAGVNTGRMGTAGINMGTAGIPLPTGSRSNYTYGTSGARGNGTSGNVTGTHSPPVVTGAAAAIVVGQGALVAALLVAGVAVVGM</sequence>
<keyword evidence="4" id="KW-1185">Reference proteome</keyword>
<feature type="transmembrane region" description="Helical" evidence="1">
    <location>
        <begin position="122"/>
        <end position="145"/>
    </location>
</feature>
<dbReference type="Proteomes" id="UP000326924">
    <property type="component" value="Unassembled WGS sequence"/>
</dbReference>
<dbReference type="InParanoid" id="A0A5J5EM89"/>
<reference evidence="3 4" key="1">
    <citation type="submission" date="2019-09" db="EMBL/GenBank/DDBJ databases">
        <title>Draft genome of the ectomycorrhizal ascomycete Sphaerosporella brunnea.</title>
        <authorList>
            <consortium name="DOE Joint Genome Institute"/>
            <person name="Benucci G.M."/>
            <person name="Marozzi G."/>
            <person name="Antonielli L."/>
            <person name="Sanchez S."/>
            <person name="Marco P."/>
            <person name="Wang X."/>
            <person name="Falini L.B."/>
            <person name="Barry K."/>
            <person name="Haridas S."/>
            <person name="Lipzen A."/>
            <person name="Labutti K."/>
            <person name="Grigoriev I.V."/>
            <person name="Murat C."/>
            <person name="Martin F."/>
            <person name="Albertini E."/>
            <person name="Donnini D."/>
            <person name="Bonito G."/>
        </authorList>
    </citation>
    <scope>NUCLEOTIDE SEQUENCE [LARGE SCALE GENOMIC DNA]</scope>
    <source>
        <strain evidence="3 4">Sb_GMNB300</strain>
    </source>
</reference>
<comment type="caution">
    <text evidence="3">The sequence shown here is derived from an EMBL/GenBank/DDBJ whole genome shotgun (WGS) entry which is preliminary data.</text>
</comment>
<evidence type="ECO:0000313" key="3">
    <source>
        <dbReference type="EMBL" id="KAA8897508.1"/>
    </source>
</evidence>
<keyword evidence="1" id="KW-0812">Transmembrane</keyword>
<accession>A0A5J5EM89</accession>
<evidence type="ECO:0000313" key="4">
    <source>
        <dbReference type="Proteomes" id="UP000326924"/>
    </source>
</evidence>